<keyword evidence="3 7" id="KW-0812">Transmembrane</keyword>
<feature type="transmembrane region" description="Helical" evidence="7">
    <location>
        <begin position="39"/>
        <end position="67"/>
    </location>
</feature>
<evidence type="ECO:0000313" key="9">
    <source>
        <dbReference type="Proteomes" id="UP000224974"/>
    </source>
</evidence>
<reference evidence="9" key="1">
    <citation type="submission" date="2017-09" db="EMBL/GenBank/DDBJ databases">
        <title>FDA dAtabase for Regulatory Grade micrObial Sequences (FDA-ARGOS): Supporting development and validation of Infectious Disease Dx tests.</title>
        <authorList>
            <person name="Minogue T."/>
            <person name="Wolcott M."/>
            <person name="Wasieloski L."/>
            <person name="Aguilar W."/>
            <person name="Moore D."/>
            <person name="Tallon L."/>
            <person name="Sadzewicz L."/>
            <person name="Ott S."/>
            <person name="Zhao X."/>
            <person name="Nagaraj S."/>
            <person name="Vavikolanu K."/>
            <person name="Aluvathingal J."/>
            <person name="Nadendla S."/>
            <person name="Sichtig H."/>
        </authorList>
    </citation>
    <scope>NUCLEOTIDE SEQUENCE [LARGE SCALE GENOMIC DNA]</scope>
    <source>
        <strain evidence="9">FDAARGOS_387</strain>
    </source>
</reference>
<feature type="transmembrane region" description="Helical" evidence="7">
    <location>
        <begin position="179"/>
        <end position="199"/>
    </location>
</feature>
<dbReference type="PANTHER" id="PTHR30086">
    <property type="entry name" value="ARGININE EXPORTER PROTEIN ARGO"/>
    <property type="match status" value="1"/>
</dbReference>
<dbReference type="AlphaFoldDB" id="A0A2C6D9P7"/>
<dbReference type="RefSeq" id="WP_029093836.1">
    <property type="nucleotide sequence ID" value="NZ_PDDX01000001.1"/>
</dbReference>
<feature type="transmembrane region" description="Helical" evidence="7">
    <location>
        <begin position="6"/>
        <end position="27"/>
    </location>
</feature>
<dbReference type="Proteomes" id="UP000224974">
    <property type="component" value="Unassembled WGS sequence"/>
</dbReference>
<evidence type="ECO:0000256" key="5">
    <source>
        <dbReference type="ARBA" id="ARBA00022989"/>
    </source>
</evidence>
<organism evidence="8 9">
    <name type="scientific">Budvicia aquatica</name>
    <dbReference type="NCBI Taxonomy" id="82979"/>
    <lineage>
        <taxon>Bacteria</taxon>
        <taxon>Pseudomonadati</taxon>
        <taxon>Pseudomonadota</taxon>
        <taxon>Gammaproteobacteria</taxon>
        <taxon>Enterobacterales</taxon>
        <taxon>Budviciaceae</taxon>
        <taxon>Budvicia</taxon>
    </lineage>
</organism>
<dbReference type="GO" id="GO:0015171">
    <property type="term" value="F:amino acid transmembrane transporter activity"/>
    <property type="evidence" value="ECO:0007669"/>
    <property type="project" value="TreeGrafter"/>
</dbReference>
<evidence type="ECO:0000256" key="7">
    <source>
        <dbReference type="SAM" id="Phobius"/>
    </source>
</evidence>
<evidence type="ECO:0000256" key="1">
    <source>
        <dbReference type="ARBA" id="ARBA00004651"/>
    </source>
</evidence>
<dbReference type="GO" id="GO:0005886">
    <property type="term" value="C:plasma membrane"/>
    <property type="evidence" value="ECO:0007669"/>
    <property type="project" value="UniProtKB-SubCell"/>
</dbReference>
<dbReference type="STRING" id="1111728.GCA_000427805_04643"/>
<comment type="subcellular location">
    <subcellularLocation>
        <location evidence="1">Cell membrane</location>
        <topology evidence="1">Multi-pass membrane protein</topology>
    </subcellularLocation>
</comment>
<keyword evidence="9" id="KW-1185">Reference proteome</keyword>
<keyword evidence="2" id="KW-1003">Cell membrane</keyword>
<keyword evidence="5 7" id="KW-1133">Transmembrane helix</keyword>
<dbReference type="GO" id="GO:0033228">
    <property type="term" value="P:cysteine export across plasma membrane"/>
    <property type="evidence" value="ECO:0007669"/>
    <property type="project" value="TreeGrafter"/>
</dbReference>
<feature type="transmembrane region" description="Helical" evidence="7">
    <location>
        <begin position="113"/>
        <end position="137"/>
    </location>
</feature>
<evidence type="ECO:0000256" key="3">
    <source>
        <dbReference type="ARBA" id="ARBA00022692"/>
    </source>
</evidence>
<evidence type="ECO:0000256" key="2">
    <source>
        <dbReference type="ARBA" id="ARBA00022475"/>
    </source>
</evidence>
<dbReference type="InterPro" id="IPR001123">
    <property type="entry name" value="LeuE-type"/>
</dbReference>
<protein>
    <submittedName>
        <fullName evidence="8">LysE family translocator</fullName>
    </submittedName>
</protein>
<keyword evidence="4" id="KW-0029">Amino-acid transport</keyword>
<keyword evidence="6 7" id="KW-0472">Membrane</keyword>
<evidence type="ECO:0000256" key="4">
    <source>
        <dbReference type="ARBA" id="ARBA00022970"/>
    </source>
</evidence>
<comment type="caution">
    <text evidence="8">The sequence shown here is derived from an EMBL/GenBank/DDBJ whole genome shotgun (WGS) entry which is preliminary data.</text>
</comment>
<evidence type="ECO:0000313" key="8">
    <source>
        <dbReference type="EMBL" id="PHI27906.1"/>
    </source>
</evidence>
<keyword evidence="4" id="KW-0813">Transport</keyword>
<gene>
    <name evidence="8" type="ORF">CRN84_00425</name>
</gene>
<dbReference type="EMBL" id="PDDX01000001">
    <property type="protein sequence ID" value="PHI27906.1"/>
    <property type="molecule type" value="Genomic_DNA"/>
</dbReference>
<dbReference type="PANTHER" id="PTHR30086:SF20">
    <property type="entry name" value="ARGININE EXPORTER PROTEIN ARGO-RELATED"/>
    <property type="match status" value="1"/>
</dbReference>
<dbReference type="Pfam" id="PF01810">
    <property type="entry name" value="LysE"/>
    <property type="match status" value="1"/>
</dbReference>
<feature type="transmembrane region" description="Helical" evidence="7">
    <location>
        <begin position="143"/>
        <end position="167"/>
    </location>
</feature>
<accession>A0A2C6D9P7</accession>
<feature type="transmembrane region" description="Helical" evidence="7">
    <location>
        <begin position="73"/>
        <end position="92"/>
    </location>
</feature>
<dbReference type="OrthoDB" id="9812084at2"/>
<sequence>MELGWFLSMLMFLWIAAVTPGPNNMLLTSSTANFGFIRTLPLMLGIMIGMQLLLLLVAAGVGSIIIAYPQLHLALKILGSLYLVWLAWKIATSRYEKLETDKGTIKPVRLYQGLLLQALNPKAWLMGIGSIASYSLAGSNYSASVIAISIAMCSVNIVAGVIWMGFGTAISRLLQSRKSWAIFNFTMGVLTAGCVFFIWI</sequence>
<evidence type="ECO:0000256" key="6">
    <source>
        <dbReference type="ARBA" id="ARBA00023136"/>
    </source>
</evidence>
<proteinExistence type="predicted"/>
<name>A0A2C6D9P7_9GAMM</name>